<comment type="caution">
    <text evidence="1">The sequence shown here is derived from an EMBL/GenBank/DDBJ whole genome shotgun (WGS) entry which is preliminary data.</text>
</comment>
<dbReference type="Proteomes" id="UP000765509">
    <property type="component" value="Unassembled WGS sequence"/>
</dbReference>
<protein>
    <submittedName>
        <fullName evidence="1">Uncharacterized protein</fullName>
    </submittedName>
</protein>
<evidence type="ECO:0000313" key="2">
    <source>
        <dbReference type="Proteomes" id="UP000765509"/>
    </source>
</evidence>
<sequence>MREKISTLPFTLHFNRNVKPEDWKDMDEALQLNQLLKDVFQRSMDKKWFNLASHWAELRATFQKICPKEIDFKDLMVITKCCNPTKQFSLLEARAQRIRENKATIQSIE</sequence>
<reference evidence="1" key="1">
    <citation type="submission" date="2021-03" db="EMBL/GenBank/DDBJ databases">
        <title>Draft genome sequence of rust myrtle Austropuccinia psidii MF-1, a brazilian biotype.</title>
        <authorList>
            <person name="Quecine M.C."/>
            <person name="Pachon D.M.R."/>
            <person name="Bonatelli M.L."/>
            <person name="Correr F.H."/>
            <person name="Franceschini L.M."/>
            <person name="Leite T.F."/>
            <person name="Margarido G.R.A."/>
            <person name="Almeida C.A."/>
            <person name="Ferrarezi J.A."/>
            <person name="Labate C.A."/>
        </authorList>
    </citation>
    <scope>NUCLEOTIDE SEQUENCE</scope>
    <source>
        <strain evidence="1">MF-1</strain>
    </source>
</reference>
<name>A0A9Q3BSP3_9BASI</name>
<proteinExistence type="predicted"/>
<organism evidence="1 2">
    <name type="scientific">Austropuccinia psidii MF-1</name>
    <dbReference type="NCBI Taxonomy" id="1389203"/>
    <lineage>
        <taxon>Eukaryota</taxon>
        <taxon>Fungi</taxon>
        <taxon>Dikarya</taxon>
        <taxon>Basidiomycota</taxon>
        <taxon>Pucciniomycotina</taxon>
        <taxon>Pucciniomycetes</taxon>
        <taxon>Pucciniales</taxon>
        <taxon>Sphaerophragmiaceae</taxon>
        <taxon>Austropuccinia</taxon>
    </lineage>
</organism>
<dbReference type="AlphaFoldDB" id="A0A9Q3BSP3"/>
<dbReference type="EMBL" id="AVOT02002363">
    <property type="protein sequence ID" value="MBW0470100.1"/>
    <property type="molecule type" value="Genomic_DNA"/>
</dbReference>
<keyword evidence="2" id="KW-1185">Reference proteome</keyword>
<evidence type="ECO:0000313" key="1">
    <source>
        <dbReference type="EMBL" id="MBW0470100.1"/>
    </source>
</evidence>
<accession>A0A9Q3BSP3</accession>
<gene>
    <name evidence="1" type="ORF">O181_009815</name>
</gene>